<dbReference type="AlphaFoldDB" id="A0A103Y1R8"/>
<feature type="region of interest" description="Disordered" evidence="1">
    <location>
        <begin position="1"/>
        <end position="38"/>
    </location>
</feature>
<protein>
    <submittedName>
        <fullName evidence="2">Uncharacterized protein</fullName>
    </submittedName>
</protein>
<name>A0A103Y1R8_CYNCS</name>
<accession>A0A103Y1R8</accession>
<proteinExistence type="predicted"/>
<sequence length="106" mass="11971">MEVEMLKEKLHQREKGEKDSIPNEFSTEELDSNAQEPKPLLRVTEQSTVFEAQGLQFRNTPTVLTSAVAQMMFCFGSMTFRFQDGLLCPQALLALSLHPAPVVLSW</sequence>
<reference evidence="2 3" key="1">
    <citation type="journal article" date="2016" name="Sci. Rep.">
        <title>The genome sequence of the outbreeding globe artichoke constructed de novo incorporating a phase-aware low-pass sequencing strategy of F1 progeny.</title>
        <authorList>
            <person name="Scaglione D."/>
            <person name="Reyes-Chin-Wo S."/>
            <person name="Acquadro A."/>
            <person name="Froenicke L."/>
            <person name="Portis E."/>
            <person name="Beitel C."/>
            <person name="Tirone M."/>
            <person name="Mauro R."/>
            <person name="Lo Monaco A."/>
            <person name="Mauromicale G."/>
            <person name="Faccioli P."/>
            <person name="Cattivelli L."/>
            <person name="Rieseberg L."/>
            <person name="Michelmore R."/>
            <person name="Lanteri S."/>
        </authorList>
    </citation>
    <scope>NUCLEOTIDE SEQUENCE [LARGE SCALE GENOMIC DNA]</scope>
    <source>
        <strain evidence="2">2C</strain>
    </source>
</reference>
<organism evidence="2 3">
    <name type="scientific">Cynara cardunculus var. scolymus</name>
    <name type="common">Globe artichoke</name>
    <name type="synonym">Cynara scolymus</name>
    <dbReference type="NCBI Taxonomy" id="59895"/>
    <lineage>
        <taxon>Eukaryota</taxon>
        <taxon>Viridiplantae</taxon>
        <taxon>Streptophyta</taxon>
        <taxon>Embryophyta</taxon>
        <taxon>Tracheophyta</taxon>
        <taxon>Spermatophyta</taxon>
        <taxon>Magnoliopsida</taxon>
        <taxon>eudicotyledons</taxon>
        <taxon>Gunneridae</taxon>
        <taxon>Pentapetalae</taxon>
        <taxon>asterids</taxon>
        <taxon>campanulids</taxon>
        <taxon>Asterales</taxon>
        <taxon>Asteraceae</taxon>
        <taxon>Carduoideae</taxon>
        <taxon>Cardueae</taxon>
        <taxon>Carduinae</taxon>
        <taxon>Cynara</taxon>
    </lineage>
</organism>
<dbReference type="EMBL" id="LEKV01003172">
    <property type="protein sequence ID" value="KVI00920.1"/>
    <property type="molecule type" value="Genomic_DNA"/>
</dbReference>
<comment type="caution">
    <text evidence="2">The sequence shown here is derived from an EMBL/GenBank/DDBJ whole genome shotgun (WGS) entry which is preliminary data.</text>
</comment>
<feature type="compositionally biased region" description="Basic and acidic residues" evidence="1">
    <location>
        <begin position="1"/>
        <end position="21"/>
    </location>
</feature>
<dbReference type="Gramene" id="KVI00920">
    <property type="protein sequence ID" value="KVI00920"/>
    <property type="gene ID" value="Ccrd_020816"/>
</dbReference>
<evidence type="ECO:0000313" key="2">
    <source>
        <dbReference type="EMBL" id="KVI00920.1"/>
    </source>
</evidence>
<dbReference type="Proteomes" id="UP000243975">
    <property type="component" value="Unassembled WGS sequence"/>
</dbReference>
<keyword evidence="3" id="KW-1185">Reference proteome</keyword>
<evidence type="ECO:0000256" key="1">
    <source>
        <dbReference type="SAM" id="MobiDB-lite"/>
    </source>
</evidence>
<evidence type="ECO:0000313" key="3">
    <source>
        <dbReference type="Proteomes" id="UP000243975"/>
    </source>
</evidence>
<gene>
    <name evidence="2" type="ORF">Ccrd_020816</name>
</gene>